<accession>A0AAD3D208</accession>
<sequence>MQSDCEANEATPLRATGNVEFTHVSSSNSSRSKYSQKMIAFGALFVMAVIGTTVFYNKNMIVDPFSSSLEADEIDGGMRFPLLGKHHKHHKKHHHHADVVDNTTDAVPVAPVPVANETVADVPMFGKKHKHGHKKHKASHEHEAPPADTAADTSSSPDTNTEDAASDTAPEAEDDTQDGTRV</sequence>
<feature type="compositionally biased region" description="Acidic residues" evidence="1">
    <location>
        <begin position="160"/>
        <end position="182"/>
    </location>
</feature>
<name>A0AAD3D208_9STRA</name>
<keyword evidence="2" id="KW-1133">Transmembrane helix</keyword>
<feature type="compositionally biased region" description="Basic residues" evidence="1">
    <location>
        <begin position="127"/>
        <end position="139"/>
    </location>
</feature>
<feature type="transmembrane region" description="Helical" evidence="2">
    <location>
        <begin position="38"/>
        <end position="56"/>
    </location>
</feature>
<dbReference type="EMBL" id="BLLK01000047">
    <property type="protein sequence ID" value="GFH54659.1"/>
    <property type="molecule type" value="Genomic_DNA"/>
</dbReference>
<proteinExistence type="predicted"/>
<comment type="caution">
    <text evidence="3">The sequence shown here is derived from an EMBL/GenBank/DDBJ whole genome shotgun (WGS) entry which is preliminary data.</text>
</comment>
<organism evidence="3 4">
    <name type="scientific">Chaetoceros tenuissimus</name>
    <dbReference type="NCBI Taxonomy" id="426638"/>
    <lineage>
        <taxon>Eukaryota</taxon>
        <taxon>Sar</taxon>
        <taxon>Stramenopiles</taxon>
        <taxon>Ochrophyta</taxon>
        <taxon>Bacillariophyta</taxon>
        <taxon>Coscinodiscophyceae</taxon>
        <taxon>Chaetocerotophycidae</taxon>
        <taxon>Chaetocerotales</taxon>
        <taxon>Chaetocerotaceae</taxon>
        <taxon>Chaetoceros</taxon>
    </lineage>
</organism>
<dbReference type="AlphaFoldDB" id="A0AAD3D208"/>
<evidence type="ECO:0000256" key="2">
    <source>
        <dbReference type="SAM" id="Phobius"/>
    </source>
</evidence>
<evidence type="ECO:0000313" key="3">
    <source>
        <dbReference type="EMBL" id="GFH54659.1"/>
    </source>
</evidence>
<keyword evidence="2" id="KW-0812">Transmembrane</keyword>
<protein>
    <submittedName>
        <fullName evidence="3">Uncharacterized protein</fullName>
    </submittedName>
</protein>
<keyword evidence="4" id="KW-1185">Reference proteome</keyword>
<dbReference type="Proteomes" id="UP001054902">
    <property type="component" value="Unassembled WGS sequence"/>
</dbReference>
<evidence type="ECO:0000256" key="1">
    <source>
        <dbReference type="SAM" id="MobiDB-lite"/>
    </source>
</evidence>
<evidence type="ECO:0000313" key="4">
    <source>
        <dbReference type="Proteomes" id="UP001054902"/>
    </source>
</evidence>
<reference evidence="3 4" key="1">
    <citation type="journal article" date="2021" name="Sci. Rep.">
        <title>The genome of the diatom Chaetoceros tenuissimus carries an ancient integrated fragment of an extant virus.</title>
        <authorList>
            <person name="Hongo Y."/>
            <person name="Kimura K."/>
            <person name="Takaki Y."/>
            <person name="Yoshida Y."/>
            <person name="Baba S."/>
            <person name="Kobayashi G."/>
            <person name="Nagasaki K."/>
            <person name="Hano T."/>
            <person name="Tomaru Y."/>
        </authorList>
    </citation>
    <scope>NUCLEOTIDE SEQUENCE [LARGE SCALE GENOMIC DNA]</scope>
    <source>
        <strain evidence="3 4">NIES-3715</strain>
    </source>
</reference>
<gene>
    <name evidence="3" type="ORF">CTEN210_11135</name>
</gene>
<keyword evidence="2" id="KW-0472">Membrane</keyword>
<feature type="region of interest" description="Disordered" evidence="1">
    <location>
        <begin position="127"/>
        <end position="182"/>
    </location>
</feature>